<dbReference type="Pfam" id="PF25788">
    <property type="entry name" value="Ig_Rha78A_N"/>
    <property type="match status" value="1"/>
</dbReference>
<keyword evidence="9" id="KW-1185">Reference proteome</keyword>
<feature type="domain" description="Alpha-L-rhamnosidase C-terminal" evidence="7">
    <location>
        <begin position="797"/>
        <end position="864"/>
    </location>
</feature>
<evidence type="ECO:0000256" key="3">
    <source>
        <dbReference type="ARBA" id="ARBA00022801"/>
    </source>
</evidence>
<dbReference type="PIRSF" id="PIRSF010631">
    <property type="entry name" value="A-rhamnsds"/>
    <property type="match status" value="1"/>
</dbReference>
<evidence type="ECO:0000259" key="6">
    <source>
        <dbReference type="Pfam" id="PF17389"/>
    </source>
</evidence>
<dbReference type="Gene3D" id="2.60.120.260">
    <property type="entry name" value="Galactose-binding domain-like"/>
    <property type="match status" value="2"/>
</dbReference>
<reference evidence="9" key="1">
    <citation type="journal article" date="2019" name="Int. J. Syst. Evol. Microbiol.">
        <title>The Global Catalogue of Microorganisms (GCM) 10K type strain sequencing project: providing services to taxonomists for standard genome sequencing and annotation.</title>
        <authorList>
            <consortium name="The Broad Institute Genomics Platform"/>
            <consortium name="The Broad Institute Genome Sequencing Center for Infectious Disease"/>
            <person name="Wu L."/>
            <person name="Ma J."/>
        </authorList>
    </citation>
    <scope>NUCLEOTIDE SEQUENCE [LARGE SCALE GENOMIC DNA]</scope>
    <source>
        <strain evidence="9">CGMCC 4.1641</strain>
    </source>
</reference>
<dbReference type="Pfam" id="PF17390">
    <property type="entry name" value="Bac_rhamnosid_C"/>
    <property type="match status" value="1"/>
</dbReference>
<name>A0ABV8S8E7_9BACL</name>
<dbReference type="Pfam" id="PF17389">
    <property type="entry name" value="Bac_rhamnosid6H"/>
    <property type="match status" value="1"/>
</dbReference>
<dbReference type="Gene3D" id="2.60.420.10">
    <property type="entry name" value="Maltose phosphorylase, domain 3"/>
    <property type="match status" value="1"/>
</dbReference>
<organism evidence="8 9">
    <name type="scientific">Cohnella boryungensis</name>
    <dbReference type="NCBI Taxonomy" id="768479"/>
    <lineage>
        <taxon>Bacteria</taxon>
        <taxon>Bacillati</taxon>
        <taxon>Bacillota</taxon>
        <taxon>Bacilli</taxon>
        <taxon>Bacillales</taxon>
        <taxon>Paenibacillaceae</taxon>
        <taxon>Cohnella</taxon>
    </lineage>
</organism>
<feature type="domain" description="Alpha-L-rhamnosidase six-hairpin glycosidase" evidence="6">
    <location>
        <begin position="440"/>
        <end position="795"/>
    </location>
</feature>
<dbReference type="GO" id="GO:0016787">
    <property type="term" value="F:hydrolase activity"/>
    <property type="evidence" value="ECO:0007669"/>
    <property type="project" value="UniProtKB-KW"/>
</dbReference>
<feature type="domain" description="Bacterial alpha-L-rhamnosidase N-terminal" evidence="5">
    <location>
        <begin position="157"/>
        <end position="325"/>
    </location>
</feature>
<evidence type="ECO:0000259" key="7">
    <source>
        <dbReference type="Pfam" id="PF17390"/>
    </source>
</evidence>
<dbReference type="Gene3D" id="1.50.10.10">
    <property type="match status" value="1"/>
</dbReference>
<proteinExistence type="predicted"/>
<comment type="catalytic activity">
    <reaction evidence="1">
        <text>Hydrolysis of terminal non-reducing alpha-L-rhamnose residues in alpha-L-rhamnosides.</text>
        <dbReference type="EC" id="3.2.1.40"/>
    </reaction>
</comment>
<keyword evidence="3 8" id="KW-0378">Hydrolase</keyword>
<dbReference type="InterPro" id="IPR035398">
    <property type="entry name" value="Bac_rhamnosid_C"/>
</dbReference>
<sequence length="877" mass="99545">MMGFGTADYQTRIYDMQLESRINPLGTDCLHPRFAWKLRSERSKVKQTAYRIIVGLDDHVSEMNLWDSGKVYSDQSVFVTYQGQALQSRTRYYWRVKVWDEREEESEWSESSWWEMGLLHESDWCAQWIEPPQEKASEERLLPSPLLRHEFEIKEPLKRARIYATAHGVYALELNGHKVGDQELAPEFTSYEYALQYQTYDVTELLRAGSNALGAVLGDGWYVGRIGLTGDCCCYGDKLALLLQLEIETVSGDRLVIGSDERFCCSFGEIQYSDLFIGEMVDARLREEGWSRPHFEAVDWQPARIVSFGYANLMAQYAEPIRAVEMIRPVRLIQSPRGEAIIDMGQNIAGKVRFRAAGKAGTRVTLEHGEVLDEEGNFFNNIIGVHKDQKDIFILRGGAEAEYEPRFTYHGFRYVKVTGYPGTIRLEDFTGVVLASDLRRSGSFECSDKRINQLQSNIAWSQRSNMVSIPTDCPQREKAGWLGDIQAFAPTACFNMDSYAFLSGWMRNVRLEQLEDGQVPSVVPFSNGFKKFLKGIYGPSSAGWGDAVIIVPWVLYQQYGDTQVLRDNYEAMTKWIDYIRSEAADDLWTPSGLHFGDWLIPSLSMSSDGERVDMRRSAYLTRELVSTCFYAYSAQLLAEIATVLGITDDAVRYAQLGCKVRQAFSRQHLQNDGRLTAHFQGIYVLALHMNMVPDSLRDKVLEHLIKLIEENGWRLDTGFVSVPYLLDVLCGNGRPDVAYRLLFQTECPSWLYQVGKGATTIWEAWQAILPDGKVTNVSFNHYAFGCVGDWLYRCIAGISQLEAGYKHIRIAPYVESGFSYAKASYESVFGTIRSAWERNGSTIRLSIEIPANTTATVCLPSGEQIVGSGLYEFEYEA</sequence>
<dbReference type="Proteomes" id="UP001595755">
    <property type="component" value="Unassembled WGS sequence"/>
</dbReference>
<dbReference type="InterPro" id="IPR013737">
    <property type="entry name" value="Bac_rhamnosid_N"/>
</dbReference>
<evidence type="ECO:0000256" key="2">
    <source>
        <dbReference type="ARBA" id="ARBA00012652"/>
    </source>
</evidence>
<dbReference type="InterPro" id="IPR035396">
    <property type="entry name" value="Bac_rhamnosid6H"/>
</dbReference>
<dbReference type="PANTHER" id="PTHR33307">
    <property type="entry name" value="ALPHA-RHAMNOSIDASE (EUROFUNG)"/>
    <property type="match status" value="1"/>
</dbReference>
<evidence type="ECO:0000259" key="4">
    <source>
        <dbReference type="Pfam" id="PF05592"/>
    </source>
</evidence>
<dbReference type="InterPro" id="IPR008928">
    <property type="entry name" value="6-hairpin_glycosidase_sf"/>
</dbReference>
<feature type="domain" description="Alpha-L-rhamnosidase concanavalin-like" evidence="4">
    <location>
        <begin position="335"/>
        <end position="434"/>
    </location>
</feature>
<evidence type="ECO:0000313" key="9">
    <source>
        <dbReference type="Proteomes" id="UP001595755"/>
    </source>
</evidence>
<dbReference type="InterPro" id="IPR008902">
    <property type="entry name" value="Rhamnosid_concanavalin"/>
</dbReference>
<dbReference type="SUPFAM" id="SSF48208">
    <property type="entry name" value="Six-hairpin glycosidases"/>
    <property type="match status" value="1"/>
</dbReference>
<dbReference type="PANTHER" id="PTHR33307:SF6">
    <property type="entry name" value="ALPHA-RHAMNOSIDASE (EUROFUNG)-RELATED"/>
    <property type="match status" value="1"/>
</dbReference>
<gene>
    <name evidence="8" type="ORF">ACFO1S_07530</name>
</gene>
<comment type="caution">
    <text evidence="8">The sequence shown here is derived from an EMBL/GenBank/DDBJ whole genome shotgun (WGS) entry which is preliminary data.</text>
</comment>
<accession>A0ABV8S8E7</accession>
<protein>
    <recommendedName>
        <fullName evidence="2">alpha-L-rhamnosidase</fullName>
        <ecNumber evidence="2">3.2.1.40</ecNumber>
    </recommendedName>
</protein>
<dbReference type="Pfam" id="PF08531">
    <property type="entry name" value="Bac_rhamnosid_N"/>
    <property type="match status" value="1"/>
</dbReference>
<dbReference type="RefSeq" id="WP_204604065.1">
    <property type="nucleotide sequence ID" value="NZ_JBHSED010000011.1"/>
</dbReference>
<dbReference type="Gene3D" id="2.60.40.10">
    <property type="entry name" value="Immunoglobulins"/>
    <property type="match status" value="1"/>
</dbReference>
<evidence type="ECO:0000313" key="8">
    <source>
        <dbReference type="EMBL" id="MFC4303300.1"/>
    </source>
</evidence>
<evidence type="ECO:0000259" key="5">
    <source>
        <dbReference type="Pfam" id="PF08531"/>
    </source>
</evidence>
<dbReference type="Pfam" id="PF05592">
    <property type="entry name" value="Bac_rhamnosid"/>
    <property type="match status" value="1"/>
</dbReference>
<dbReference type="InterPro" id="IPR013783">
    <property type="entry name" value="Ig-like_fold"/>
</dbReference>
<dbReference type="InterPro" id="IPR016007">
    <property type="entry name" value="Alpha_rhamnosid"/>
</dbReference>
<dbReference type="EC" id="3.2.1.40" evidence="2"/>
<evidence type="ECO:0000256" key="1">
    <source>
        <dbReference type="ARBA" id="ARBA00001445"/>
    </source>
</evidence>
<dbReference type="InterPro" id="IPR012341">
    <property type="entry name" value="6hp_glycosidase-like_sf"/>
</dbReference>
<dbReference type="EMBL" id="JBHSED010000011">
    <property type="protein sequence ID" value="MFC4303300.1"/>
    <property type="molecule type" value="Genomic_DNA"/>
</dbReference>